<reference evidence="2 3" key="1">
    <citation type="submission" date="2023-03" db="EMBL/GenBank/DDBJ databases">
        <title>WGS of Gossypium arboreum.</title>
        <authorList>
            <person name="Yu D."/>
        </authorList>
    </citation>
    <scope>NUCLEOTIDE SEQUENCE [LARGE SCALE GENOMIC DNA]</scope>
    <source>
        <tissue evidence="2">Leaf</tissue>
    </source>
</reference>
<dbReference type="InterPro" id="IPR046796">
    <property type="entry name" value="Transposase_32_dom"/>
</dbReference>
<organism evidence="2 3">
    <name type="scientific">Gossypium arboreum</name>
    <name type="common">Tree cotton</name>
    <name type="synonym">Gossypium nanking</name>
    <dbReference type="NCBI Taxonomy" id="29729"/>
    <lineage>
        <taxon>Eukaryota</taxon>
        <taxon>Viridiplantae</taxon>
        <taxon>Streptophyta</taxon>
        <taxon>Embryophyta</taxon>
        <taxon>Tracheophyta</taxon>
        <taxon>Spermatophyta</taxon>
        <taxon>Magnoliopsida</taxon>
        <taxon>eudicotyledons</taxon>
        <taxon>Gunneridae</taxon>
        <taxon>Pentapetalae</taxon>
        <taxon>rosids</taxon>
        <taxon>malvids</taxon>
        <taxon>Malvales</taxon>
        <taxon>Malvaceae</taxon>
        <taxon>Malvoideae</taxon>
        <taxon>Gossypium</taxon>
    </lineage>
</organism>
<dbReference type="Proteomes" id="UP001358586">
    <property type="component" value="Chromosome 12"/>
</dbReference>
<evidence type="ECO:0000259" key="1">
    <source>
        <dbReference type="Pfam" id="PF20167"/>
    </source>
</evidence>
<accession>A0ABR0MMI0</accession>
<keyword evidence="3" id="KW-1185">Reference proteome</keyword>
<evidence type="ECO:0000313" key="3">
    <source>
        <dbReference type="Proteomes" id="UP001358586"/>
    </source>
</evidence>
<proteinExistence type="predicted"/>
<gene>
    <name evidence="2" type="ORF">PVK06_042989</name>
</gene>
<sequence>MARIRQVAEAPNWELFIEKRPSVDEELVREFFANLTSSELTEVPVHGIKVPITLNAINEFFELLDFKNNKHYFLMSNIEPKNLQEILEELTVPIVSKQGIHTCRKEYLTPLAKLENLFYRNKWEKVRTPKQKKVPQYNQLKY</sequence>
<dbReference type="Pfam" id="PF20167">
    <property type="entry name" value="Transposase_32"/>
    <property type="match status" value="1"/>
</dbReference>
<comment type="caution">
    <text evidence="2">The sequence shown here is derived from an EMBL/GenBank/DDBJ whole genome shotgun (WGS) entry which is preliminary data.</text>
</comment>
<protein>
    <recommendedName>
        <fullName evidence="1">Putative plant transposon protein domain-containing protein</fullName>
    </recommendedName>
</protein>
<dbReference type="EMBL" id="JARKNE010000012">
    <property type="protein sequence ID" value="KAK5775120.1"/>
    <property type="molecule type" value="Genomic_DNA"/>
</dbReference>
<feature type="domain" description="Putative plant transposon protein" evidence="1">
    <location>
        <begin position="12"/>
        <end position="124"/>
    </location>
</feature>
<name>A0ABR0MMI0_GOSAR</name>
<evidence type="ECO:0000313" key="2">
    <source>
        <dbReference type="EMBL" id="KAK5775120.1"/>
    </source>
</evidence>